<gene>
    <name evidence="6" type="primary">Piso0_002655</name>
    <name evidence="6" type="ORF">GNLVRS01_PISO0I14924g</name>
</gene>
<dbReference type="Gene3D" id="3.30.70.600">
    <property type="entry name" value="Ribosomal protein S10 domain"/>
    <property type="match status" value="1"/>
</dbReference>
<dbReference type="PANTHER" id="PTHR11700">
    <property type="entry name" value="30S RIBOSOMAL PROTEIN S10 FAMILY MEMBER"/>
    <property type="match status" value="1"/>
</dbReference>
<organism evidence="6 7">
    <name type="scientific">Pichia sorbitophila (strain ATCC MYA-4447 / BCRC 22081 / CBS 7064 / NBRC 10061 / NRRL Y-12695)</name>
    <name type="common">Hybrid yeast</name>
    <dbReference type="NCBI Taxonomy" id="559304"/>
    <lineage>
        <taxon>Eukaryota</taxon>
        <taxon>Fungi</taxon>
        <taxon>Dikarya</taxon>
        <taxon>Ascomycota</taxon>
        <taxon>Saccharomycotina</taxon>
        <taxon>Pichiomycetes</taxon>
        <taxon>Debaryomycetaceae</taxon>
        <taxon>Millerozyma</taxon>
    </lineage>
</organism>
<proteinExistence type="inferred from homology"/>
<keyword evidence="7" id="KW-1185">Reference proteome</keyword>
<evidence type="ECO:0000259" key="5">
    <source>
        <dbReference type="SMART" id="SM01403"/>
    </source>
</evidence>
<dbReference type="eggNOG" id="KOG3321">
    <property type="taxonomic scope" value="Eukaryota"/>
</dbReference>
<dbReference type="OrthoDB" id="366214at2759"/>
<evidence type="ECO:0000256" key="2">
    <source>
        <dbReference type="ARBA" id="ARBA00022980"/>
    </source>
</evidence>
<dbReference type="InterPro" id="IPR001848">
    <property type="entry name" value="Ribosomal_uS10"/>
</dbReference>
<dbReference type="GO" id="GO:0006412">
    <property type="term" value="P:translation"/>
    <property type="evidence" value="ECO:0007669"/>
    <property type="project" value="InterPro"/>
</dbReference>
<dbReference type="OMA" id="LRKHQFY"/>
<evidence type="ECO:0000256" key="3">
    <source>
        <dbReference type="ARBA" id="ARBA00023274"/>
    </source>
</evidence>
<dbReference type="HOGENOM" id="CLU_051208_4_0_1"/>
<dbReference type="SUPFAM" id="SSF54999">
    <property type="entry name" value="Ribosomal protein S10"/>
    <property type="match status" value="1"/>
</dbReference>
<reference evidence="6 7" key="1">
    <citation type="journal article" date="2012" name="G3 (Bethesda)">
        <title>Pichia sorbitophila, an interspecies yeast hybrid reveals early steps of genome resolution following polyploidization.</title>
        <authorList>
            <person name="Leh Louis V."/>
            <person name="Despons L."/>
            <person name="Friedrich A."/>
            <person name="Martin T."/>
            <person name="Durrens P."/>
            <person name="Casaregola S."/>
            <person name="Neuveglise C."/>
            <person name="Fairhead C."/>
            <person name="Marck C."/>
            <person name="Cruz J.A."/>
            <person name="Straub M.L."/>
            <person name="Kugler V."/>
            <person name="Sacerdot C."/>
            <person name="Uzunov Z."/>
            <person name="Thierry A."/>
            <person name="Weiss S."/>
            <person name="Bleykasten C."/>
            <person name="De Montigny J."/>
            <person name="Jacques N."/>
            <person name="Jung P."/>
            <person name="Lemaire M."/>
            <person name="Mallet S."/>
            <person name="Morel G."/>
            <person name="Richard G.F."/>
            <person name="Sarkar A."/>
            <person name="Savel G."/>
            <person name="Schacherer J."/>
            <person name="Seret M.L."/>
            <person name="Talla E."/>
            <person name="Samson G."/>
            <person name="Jubin C."/>
            <person name="Poulain J."/>
            <person name="Vacherie B."/>
            <person name="Barbe V."/>
            <person name="Pelletier E."/>
            <person name="Sherman D.J."/>
            <person name="Westhof E."/>
            <person name="Weissenbach J."/>
            <person name="Baret P.V."/>
            <person name="Wincker P."/>
            <person name="Gaillardin C."/>
            <person name="Dujon B."/>
            <person name="Souciet J.L."/>
        </authorList>
    </citation>
    <scope>NUCLEOTIDE SEQUENCE [LARGE SCALE GENOMIC DNA]</scope>
    <source>
        <strain evidence="7">ATCC MYA-4447 / BCRC 22081 / CBS 7064 / NBRC 10061 / NRRL Y-12695</strain>
    </source>
</reference>
<feature type="domain" description="Small ribosomal subunit protein uS10" evidence="5">
    <location>
        <begin position="107"/>
        <end position="204"/>
    </location>
</feature>
<dbReference type="FunCoup" id="G8YFM1">
    <property type="interactions" value="465"/>
</dbReference>
<dbReference type="GO" id="GO:0003735">
    <property type="term" value="F:structural constituent of ribosome"/>
    <property type="evidence" value="ECO:0007669"/>
    <property type="project" value="InterPro"/>
</dbReference>
<feature type="compositionally biased region" description="Basic and acidic residues" evidence="4">
    <location>
        <begin position="36"/>
        <end position="47"/>
    </location>
</feature>
<evidence type="ECO:0000256" key="4">
    <source>
        <dbReference type="SAM" id="MobiDB-lite"/>
    </source>
</evidence>
<sequence length="262" mass="30294">MLCRTRLMIHVVPLRSLSTFRPLLNSPPSQNGPHSSPEEFKAQAEAKKREEDRFHQSILQGEVEYDPKYLSEEKVNPITRRPLPLNVELLKYKPLQVPKTHGHQVAKIEFKGYDRTELLRAAEFAARAAYYLNIPCSRIANLKTERRLYTVIRSPFAQAKSKENFQRKVFGLSLTAFDATSEVVDIWLSYINRHAIDGVQYNTTISFRESLDFSERLDKLASTDMKLPESFKDIDDPIANRVEELLKSDTFKKLLDETPENH</sequence>
<dbReference type="InterPro" id="IPR036838">
    <property type="entry name" value="Ribosomal_uS10_dom_sf"/>
</dbReference>
<dbReference type="EMBL" id="FO082051">
    <property type="protein sequence ID" value="CCE81970.1"/>
    <property type="molecule type" value="Genomic_DNA"/>
</dbReference>
<dbReference type="STRING" id="559304.G8YFM1"/>
<dbReference type="Proteomes" id="UP000005222">
    <property type="component" value="Chromosome I"/>
</dbReference>
<protein>
    <submittedName>
        <fullName evidence="6">Piso0_002655 protein</fullName>
    </submittedName>
</protein>
<evidence type="ECO:0000256" key="1">
    <source>
        <dbReference type="ARBA" id="ARBA00007102"/>
    </source>
</evidence>
<keyword evidence="3" id="KW-0687">Ribonucleoprotein</keyword>
<accession>G8YFM1</accession>
<dbReference type="Pfam" id="PF00338">
    <property type="entry name" value="Ribosomal_S10"/>
    <property type="match status" value="1"/>
</dbReference>
<dbReference type="SMART" id="SM01403">
    <property type="entry name" value="Ribosomal_S10"/>
    <property type="match status" value="1"/>
</dbReference>
<feature type="region of interest" description="Disordered" evidence="4">
    <location>
        <begin position="23"/>
        <end position="47"/>
    </location>
</feature>
<dbReference type="InterPro" id="IPR027486">
    <property type="entry name" value="Ribosomal_uS10_dom"/>
</dbReference>
<name>G8YFM1_PICSO</name>
<comment type="similarity">
    <text evidence="1">Belongs to the universal ribosomal protein uS10 family.</text>
</comment>
<dbReference type="InParanoid" id="G8YFM1"/>
<dbReference type="GO" id="GO:1990904">
    <property type="term" value="C:ribonucleoprotein complex"/>
    <property type="evidence" value="ECO:0007669"/>
    <property type="project" value="UniProtKB-KW"/>
</dbReference>
<dbReference type="AlphaFoldDB" id="G8YFM1"/>
<dbReference type="GO" id="GO:0005840">
    <property type="term" value="C:ribosome"/>
    <property type="evidence" value="ECO:0007669"/>
    <property type="project" value="UniProtKB-KW"/>
</dbReference>
<evidence type="ECO:0000313" key="6">
    <source>
        <dbReference type="EMBL" id="CCE81970.1"/>
    </source>
</evidence>
<evidence type="ECO:0000313" key="7">
    <source>
        <dbReference type="Proteomes" id="UP000005222"/>
    </source>
</evidence>
<keyword evidence="2" id="KW-0689">Ribosomal protein</keyword>